<dbReference type="InterPro" id="IPR026444">
    <property type="entry name" value="Secre_tail"/>
</dbReference>
<dbReference type="AlphaFoldDB" id="A0A1E5T602"/>
<evidence type="ECO:0000259" key="1">
    <source>
        <dbReference type="Pfam" id="PF18962"/>
    </source>
</evidence>
<name>A0A1E5T602_9BACT</name>
<evidence type="ECO:0000313" key="4">
    <source>
        <dbReference type="Proteomes" id="UP000095552"/>
    </source>
</evidence>
<reference evidence="3 4" key="1">
    <citation type="submission" date="2016-08" db="EMBL/GenBank/DDBJ databases">
        <title>Draft genome of Fabibacter sp. strain SK-8.</title>
        <authorList>
            <person name="Wong S.-K."/>
            <person name="Hamasaki K."/>
            <person name="Yoshizawa S."/>
        </authorList>
    </citation>
    <scope>NUCLEOTIDE SEQUENCE [LARGE SCALE GENOMIC DNA]</scope>
    <source>
        <strain evidence="3 4">SK-8</strain>
    </source>
</reference>
<organism evidence="3 4">
    <name type="scientific">Roseivirga misakiensis</name>
    <dbReference type="NCBI Taxonomy" id="1563681"/>
    <lineage>
        <taxon>Bacteria</taxon>
        <taxon>Pseudomonadati</taxon>
        <taxon>Bacteroidota</taxon>
        <taxon>Cytophagia</taxon>
        <taxon>Cytophagales</taxon>
        <taxon>Roseivirgaceae</taxon>
        <taxon>Roseivirga</taxon>
    </lineage>
</organism>
<sequence length="759" mass="83399">MKVSKRKRTKRTSKLAVLVLLLLNLFIDTGFAQSELPILGWRSHFSYENVKAIADGNGKIFAATENAIFFFDQEDNSINLINKNTGLTDVAIGAIAYDQPRETLIIAYQNGGIDFWSETSGVTNISTIRDSEIAGGKRLLDIKVFEDKLYFSGDLGIVVFDQVRNEITETYRNLGPNGESLVIYETTFANDSIYAVSESGILSASLQEGVNRQDFNNWERTLTGLPFQHISSFSDEIIASSDSDLFVYSAGDWVFERNYNESINDVYMVNEEIYYVLTVEDLWVTGDISGFRSLYSAEANQVLNTFLLVPGSGLIGASRNGLLQFNAFNVAPNSIKPLGPASDLVIKPSEFEGAIHWVNTSGSISSFNLQNQSWSTRITLDGNGNIIQNLTDIDFRLAGNANINLPIVSSLNDGPFFGGDGFSGFTSLLDDFSSSSPLIRINNSYSNTSIESESDLLWLTTSGTTNSLHSWNAITDVWNSYTFSFPQGRFPTDLFIGSNGFKWMPVALSSGGGLMVFDETTSRQRYLNTNGGQGGLPGAEVTSLAIDDDDFIWIGTNQGLCFFPNQSIILDNISLTANVPIFENRLLLRNEFITQVQIDPANRKWFGTRNNGLWLFSETGEELVYHFTTSNSPLPSNNIISLHIDRPSGELFIGTDKGMVSFRSDATEGTAQHENVKIYPNPVNPSFQGEIVINGLANNALVKITDVSGKLVREARANGSTLLWNARNINGARVASGVYLVFSSSADGVETFVGKIVVI</sequence>
<protein>
    <submittedName>
        <fullName evidence="3">Uncharacterized protein</fullName>
    </submittedName>
</protein>
<feature type="domain" description="Secretion system C-terminal sorting" evidence="1">
    <location>
        <begin position="678"/>
        <end position="749"/>
    </location>
</feature>
<dbReference type="Pfam" id="PF07494">
    <property type="entry name" value="Reg_prop"/>
    <property type="match status" value="1"/>
</dbReference>
<dbReference type="NCBIfam" id="TIGR04183">
    <property type="entry name" value="Por_Secre_tail"/>
    <property type="match status" value="1"/>
</dbReference>
<dbReference type="InterPro" id="IPR015943">
    <property type="entry name" value="WD40/YVTN_repeat-like_dom_sf"/>
</dbReference>
<accession>A0A1E5T602</accession>
<dbReference type="EMBL" id="MDGQ01000003">
    <property type="protein sequence ID" value="OEK06812.1"/>
    <property type="molecule type" value="Genomic_DNA"/>
</dbReference>
<dbReference type="Pfam" id="PF21544">
    <property type="entry name" value="PorZ_N_b_propeller"/>
    <property type="match status" value="1"/>
</dbReference>
<dbReference type="Gene3D" id="2.130.10.10">
    <property type="entry name" value="YVTN repeat-like/Quinoprotein amine dehydrogenase"/>
    <property type="match status" value="3"/>
</dbReference>
<dbReference type="InterPro" id="IPR048954">
    <property type="entry name" value="PorZ_N"/>
</dbReference>
<dbReference type="InterPro" id="IPR011044">
    <property type="entry name" value="Quino_amine_DH_bsu"/>
</dbReference>
<dbReference type="STRING" id="1563681.BFP71_03905"/>
<dbReference type="Proteomes" id="UP000095552">
    <property type="component" value="Unassembled WGS sequence"/>
</dbReference>
<feature type="domain" description="PorZ N-terminal beta-propeller" evidence="2">
    <location>
        <begin position="60"/>
        <end position="219"/>
    </location>
</feature>
<evidence type="ECO:0000313" key="3">
    <source>
        <dbReference type="EMBL" id="OEK06812.1"/>
    </source>
</evidence>
<dbReference type="RefSeq" id="WP_069834124.1">
    <property type="nucleotide sequence ID" value="NZ_MDGQ01000003.1"/>
</dbReference>
<gene>
    <name evidence="3" type="ORF">BFP71_03905</name>
</gene>
<dbReference type="Pfam" id="PF18962">
    <property type="entry name" value="Por_Secre_tail"/>
    <property type="match status" value="1"/>
</dbReference>
<dbReference type="SUPFAM" id="SSF50969">
    <property type="entry name" value="YVTN repeat-like/Quinoprotein amine dehydrogenase"/>
    <property type="match status" value="1"/>
</dbReference>
<comment type="caution">
    <text evidence="3">The sequence shown here is derived from an EMBL/GenBank/DDBJ whole genome shotgun (WGS) entry which is preliminary data.</text>
</comment>
<evidence type="ECO:0000259" key="2">
    <source>
        <dbReference type="Pfam" id="PF21544"/>
    </source>
</evidence>
<dbReference type="InterPro" id="IPR011110">
    <property type="entry name" value="Reg_prop"/>
</dbReference>
<keyword evidence="4" id="KW-1185">Reference proteome</keyword>
<proteinExistence type="predicted"/>